<proteinExistence type="predicted"/>
<accession>A0A0A9E8F7</accession>
<evidence type="ECO:0000313" key="1">
    <source>
        <dbReference type="EMBL" id="JAD92267.1"/>
    </source>
</evidence>
<organism evidence="1">
    <name type="scientific">Arundo donax</name>
    <name type="common">Giant reed</name>
    <name type="synonym">Donax arundinaceus</name>
    <dbReference type="NCBI Taxonomy" id="35708"/>
    <lineage>
        <taxon>Eukaryota</taxon>
        <taxon>Viridiplantae</taxon>
        <taxon>Streptophyta</taxon>
        <taxon>Embryophyta</taxon>
        <taxon>Tracheophyta</taxon>
        <taxon>Spermatophyta</taxon>
        <taxon>Magnoliopsida</taxon>
        <taxon>Liliopsida</taxon>
        <taxon>Poales</taxon>
        <taxon>Poaceae</taxon>
        <taxon>PACMAD clade</taxon>
        <taxon>Arundinoideae</taxon>
        <taxon>Arundineae</taxon>
        <taxon>Arundo</taxon>
    </lineage>
</organism>
<dbReference type="EMBL" id="GBRH01205628">
    <property type="protein sequence ID" value="JAD92267.1"/>
    <property type="molecule type" value="Transcribed_RNA"/>
</dbReference>
<protein>
    <submittedName>
        <fullName evidence="1">Uncharacterized protein</fullName>
    </submittedName>
</protein>
<dbReference type="AlphaFoldDB" id="A0A0A9E8F7"/>
<reference evidence="1" key="1">
    <citation type="submission" date="2014-09" db="EMBL/GenBank/DDBJ databases">
        <authorList>
            <person name="Magalhaes I.L.F."/>
            <person name="Oliveira U."/>
            <person name="Santos F.R."/>
            <person name="Vidigal T.H.D.A."/>
            <person name="Brescovit A.D."/>
            <person name="Santos A.J."/>
        </authorList>
    </citation>
    <scope>NUCLEOTIDE SEQUENCE</scope>
    <source>
        <tissue evidence="1">Shoot tissue taken approximately 20 cm above the soil surface</tissue>
    </source>
</reference>
<name>A0A0A9E8F7_ARUDO</name>
<sequence length="53" mass="6152">MALHTLLDLLGNIETITLEETWHYYSSCNETQIGTRSTKWSTLKSIARNLIQR</sequence>
<reference evidence="1" key="2">
    <citation type="journal article" date="2015" name="Data Brief">
        <title>Shoot transcriptome of the giant reed, Arundo donax.</title>
        <authorList>
            <person name="Barrero R.A."/>
            <person name="Guerrero F.D."/>
            <person name="Moolhuijzen P."/>
            <person name="Goolsby J.A."/>
            <person name="Tidwell J."/>
            <person name="Bellgard S.E."/>
            <person name="Bellgard M.I."/>
        </authorList>
    </citation>
    <scope>NUCLEOTIDE SEQUENCE</scope>
    <source>
        <tissue evidence="1">Shoot tissue taken approximately 20 cm above the soil surface</tissue>
    </source>
</reference>